<protein>
    <recommendedName>
        <fullName evidence="4">PPM-type phosphatase domain-containing protein</fullName>
    </recommendedName>
</protein>
<name>A0ABW7YGN9_STRCE</name>
<evidence type="ECO:0000256" key="1">
    <source>
        <dbReference type="SAM" id="MobiDB-lite"/>
    </source>
</evidence>
<dbReference type="RefSeq" id="WP_398662365.1">
    <property type="nucleotide sequence ID" value="NZ_JBITDC010000030.1"/>
</dbReference>
<keyword evidence="3" id="KW-1185">Reference proteome</keyword>
<feature type="region of interest" description="Disordered" evidence="1">
    <location>
        <begin position="97"/>
        <end position="165"/>
    </location>
</feature>
<dbReference type="Proteomes" id="UP001612415">
    <property type="component" value="Unassembled WGS sequence"/>
</dbReference>
<reference evidence="2 3" key="1">
    <citation type="submission" date="2024-10" db="EMBL/GenBank/DDBJ databases">
        <title>The Natural Products Discovery Center: Release of the First 8490 Sequenced Strains for Exploring Actinobacteria Biosynthetic Diversity.</title>
        <authorList>
            <person name="Kalkreuter E."/>
            <person name="Kautsar S.A."/>
            <person name="Yang D."/>
            <person name="Bader C.D."/>
            <person name="Teijaro C.N."/>
            <person name="Fluegel L."/>
            <person name="Davis C.M."/>
            <person name="Simpson J.R."/>
            <person name="Lauterbach L."/>
            <person name="Steele A.D."/>
            <person name="Gui C."/>
            <person name="Meng S."/>
            <person name="Li G."/>
            <person name="Viehrig K."/>
            <person name="Ye F."/>
            <person name="Su P."/>
            <person name="Kiefer A.F."/>
            <person name="Nichols A."/>
            <person name="Cepeda A.J."/>
            <person name="Yan W."/>
            <person name="Fan B."/>
            <person name="Jiang Y."/>
            <person name="Adhikari A."/>
            <person name="Zheng C.-J."/>
            <person name="Schuster L."/>
            <person name="Cowan T.M."/>
            <person name="Smanski M.J."/>
            <person name="Chevrette M.G."/>
            <person name="De Carvalho L.P.S."/>
            <person name="Shen B."/>
        </authorList>
    </citation>
    <scope>NUCLEOTIDE SEQUENCE [LARGE SCALE GENOMIC DNA]</scope>
    <source>
        <strain evidence="2 3">NPDC051599</strain>
    </source>
</reference>
<organism evidence="2 3">
    <name type="scientific">Streptomyces cellulosae</name>
    <dbReference type="NCBI Taxonomy" id="1968"/>
    <lineage>
        <taxon>Bacteria</taxon>
        <taxon>Bacillati</taxon>
        <taxon>Actinomycetota</taxon>
        <taxon>Actinomycetes</taxon>
        <taxon>Kitasatosporales</taxon>
        <taxon>Streptomycetaceae</taxon>
        <taxon>Streptomyces</taxon>
    </lineage>
</organism>
<proteinExistence type="predicted"/>
<gene>
    <name evidence="2" type="ORF">ACIA8P_44520</name>
</gene>
<comment type="caution">
    <text evidence="2">The sequence shown here is derived from an EMBL/GenBank/DDBJ whole genome shotgun (WGS) entry which is preliminary data.</text>
</comment>
<accession>A0ABW7YGN9</accession>
<evidence type="ECO:0000313" key="2">
    <source>
        <dbReference type="EMBL" id="MFI5681581.1"/>
    </source>
</evidence>
<sequence length="208" mass="23556">MATSLPGRLRLHRLMQHQARRRRPAVDQEPPQEEWRRHYPLFPRVLFVLDGTGPAGIDSRIRALHAAARDLAPSGCLRDAIVLAAPLVDLLPRRPRSARVAARRRPGPESGRQPALQEPGLEERRQRYPLFPPRPVPSGRRRTRRCRQPNQRPEHDTKNGMSQVAPVLVADDAVRGHLENRRAAEVLDQADCENGRGDDQEFLISFSA</sequence>
<dbReference type="EMBL" id="JBITDC010000030">
    <property type="protein sequence ID" value="MFI5681581.1"/>
    <property type="molecule type" value="Genomic_DNA"/>
</dbReference>
<evidence type="ECO:0000313" key="3">
    <source>
        <dbReference type="Proteomes" id="UP001612415"/>
    </source>
</evidence>
<evidence type="ECO:0008006" key="4">
    <source>
        <dbReference type="Google" id="ProtNLM"/>
    </source>
</evidence>